<name>A0A229SNR1_9PSEU</name>
<dbReference type="InterPro" id="IPR010093">
    <property type="entry name" value="SinI_DNA-bd"/>
</dbReference>
<dbReference type="InterPro" id="IPR041657">
    <property type="entry name" value="HTH_17"/>
</dbReference>
<dbReference type="Proteomes" id="UP000215199">
    <property type="component" value="Unassembled WGS sequence"/>
</dbReference>
<organism evidence="2 3">
    <name type="scientific">Amycolatopsis vastitatis</name>
    <dbReference type="NCBI Taxonomy" id="1905142"/>
    <lineage>
        <taxon>Bacteria</taxon>
        <taxon>Bacillati</taxon>
        <taxon>Actinomycetota</taxon>
        <taxon>Actinomycetes</taxon>
        <taxon>Pseudonocardiales</taxon>
        <taxon>Pseudonocardiaceae</taxon>
        <taxon>Amycolatopsis</taxon>
    </lineage>
</organism>
<reference evidence="3" key="1">
    <citation type="submission" date="2017-07" db="EMBL/GenBank/DDBJ databases">
        <title>Comparative genome mining reveals phylogenetic distribution patterns of secondary metabolites in Amycolatopsis.</title>
        <authorList>
            <person name="Adamek M."/>
            <person name="Alanjary M."/>
            <person name="Sales-Ortells H."/>
            <person name="Goodfellow M."/>
            <person name="Bull A.T."/>
            <person name="Kalinowski J."/>
            <person name="Ziemert N."/>
        </authorList>
    </citation>
    <scope>NUCLEOTIDE SEQUENCE [LARGE SCALE GENOMIC DNA]</scope>
    <source>
        <strain evidence="3">H5</strain>
    </source>
</reference>
<dbReference type="NCBIfam" id="TIGR01764">
    <property type="entry name" value="excise"/>
    <property type="match status" value="1"/>
</dbReference>
<comment type="caution">
    <text evidence="2">The sequence shown here is derived from an EMBL/GenBank/DDBJ whole genome shotgun (WGS) entry which is preliminary data.</text>
</comment>
<protein>
    <submittedName>
        <fullName evidence="2">Helix-turn-helix domain-containing protein</fullName>
    </submittedName>
</protein>
<dbReference type="RefSeq" id="WP_093953235.1">
    <property type="nucleotide sequence ID" value="NZ_NMUL01000060.1"/>
</dbReference>
<keyword evidence="3" id="KW-1185">Reference proteome</keyword>
<evidence type="ECO:0000313" key="2">
    <source>
        <dbReference type="EMBL" id="OXM60480.1"/>
    </source>
</evidence>
<dbReference type="EMBL" id="NMUL01000060">
    <property type="protein sequence ID" value="OXM60480.1"/>
    <property type="molecule type" value="Genomic_DNA"/>
</dbReference>
<feature type="domain" description="Helix-turn-helix" evidence="1">
    <location>
        <begin position="9"/>
        <end position="55"/>
    </location>
</feature>
<proteinExistence type="predicted"/>
<sequence length="62" mass="6736">MNSHITFHTTREAAWLLGVSRAAVSRAIRTRELRATRCRSGLRVSSTELARLLGSRQAGGAA</sequence>
<dbReference type="GO" id="GO:0003677">
    <property type="term" value="F:DNA binding"/>
    <property type="evidence" value="ECO:0007669"/>
    <property type="project" value="InterPro"/>
</dbReference>
<dbReference type="OrthoDB" id="3699088at2"/>
<accession>A0A229SNR1</accession>
<evidence type="ECO:0000259" key="1">
    <source>
        <dbReference type="Pfam" id="PF12728"/>
    </source>
</evidence>
<dbReference type="AlphaFoldDB" id="A0A229SNR1"/>
<evidence type="ECO:0000313" key="3">
    <source>
        <dbReference type="Proteomes" id="UP000215199"/>
    </source>
</evidence>
<dbReference type="Pfam" id="PF12728">
    <property type="entry name" value="HTH_17"/>
    <property type="match status" value="1"/>
</dbReference>
<gene>
    <name evidence="2" type="ORF">CF165_42420</name>
</gene>